<evidence type="ECO:0000313" key="2">
    <source>
        <dbReference type="EMBL" id="CUH79864.1"/>
    </source>
</evidence>
<gene>
    <name evidence="2" type="ORF">TRN7648_02685</name>
</gene>
<sequence length="178" mass="19346">MRHIMIALALIFSATLAQADITWKVDRLGAGSVMVMKDRVAAMSHVKRGSRNGLHMFDVFEGQGQNAIFLGSYKVTAQGNVVEKITADGAVTRFAPHNCARVLGKCTFTVTHADGFREQKTRITEATRTGLRYAEYGVNGLETEGALGLDTFGAAKAGWVQTAGKKKRKSKRVMIALK</sequence>
<keyword evidence="3" id="KW-1185">Reference proteome</keyword>
<dbReference type="AlphaFoldDB" id="A0A0P1GEI7"/>
<proteinExistence type="predicted"/>
<dbReference type="EMBL" id="CYSE01000004">
    <property type="protein sequence ID" value="CUH79864.1"/>
    <property type="molecule type" value="Genomic_DNA"/>
</dbReference>
<organism evidence="2 3">
    <name type="scientific">Tropicibacter naphthalenivorans</name>
    <dbReference type="NCBI Taxonomy" id="441103"/>
    <lineage>
        <taxon>Bacteria</taxon>
        <taxon>Pseudomonadati</taxon>
        <taxon>Pseudomonadota</taxon>
        <taxon>Alphaproteobacteria</taxon>
        <taxon>Rhodobacterales</taxon>
        <taxon>Roseobacteraceae</taxon>
        <taxon>Tropicibacter</taxon>
    </lineage>
</organism>
<evidence type="ECO:0000313" key="3">
    <source>
        <dbReference type="Proteomes" id="UP000054935"/>
    </source>
</evidence>
<dbReference type="Proteomes" id="UP000054935">
    <property type="component" value="Unassembled WGS sequence"/>
</dbReference>
<accession>A0A0P1GEI7</accession>
<feature type="chain" id="PRO_5006063339" evidence="1">
    <location>
        <begin position="20"/>
        <end position="178"/>
    </location>
</feature>
<keyword evidence="1" id="KW-0732">Signal</keyword>
<dbReference type="OrthoDB" id="7873843at2"/>
<protein>
    <submittedName>
        <fullName evidence="2">Uncharacterized protein</fullName>
    </submittedName>
</protein>
<feature type="signal peptide" evidence="1">
    <location>
        <begin position="1"/>
        <end position="19"/>
    </location>
</feature>
<reference evidence="2 3" key="1">
    <citation type="submission" date="2015-09" db="EMBL/GenBank/DDBJ databases">
        <authorList>
            <consortium name="Swine Surveillance"/>
        </authorList>
    </citation>
    <scope>NUCLEOTIDE SEQUENCE [LARGE SCALE GENOMIC DNA]</scope>
    <source>
        <strain evidence="2 3">CECT 7648</strain>
    </source>
</reference>
<name>A0A0P1GEI7_9RHOB</name>
<dbReference type="RefSeq" id="WP_058248159.1">
    <property type="nucleotide sequence ID" value="NZ_CYSE01000004.1"/>
</dbReference>
<evidence type="ECO:0000256" key="1">
    <source>
        <dbReference type="SAM" id="SignalP"/>
    </source>
</evidence>